<evidence type="ECO:0000256" key="4">
    <source>
        <dbReference type="ARBA" id="ARBA00023136"/>
    </source>
</evidence>
<dbReference type="AlphaFoldDB" id="A0A9P2WQW8"/>
<evidence type="ECO:0000256" key="3">
    <source>
        <dbReference type="ARBA" id="ARBA00022989"/>
    </source>
</evidence>
<dbReference type="Proteomes" id="UP000014184">
    <property type="component" value="Unassembled WGS sequence"/>
</dbReference>
<feature type="transmembrane region" description="Helical" evidence="6">
    <location>
        <begin position="116"/>
        <end position="133"/>
    </location>
</feature>
<organism evidence="7 8">
    <name type="scientific">Thermobifida fusca TM51</name>
    <dbReference type="NCBI Taxonomy" id="1169414"/>
    <lineage>
        <taxon>Bacteria</taxon>
        <taxon>Bacillati</taxon>
        <taxon>Actinomycetota</taxon>
        <taxon>Actinomycetes</taxon>
        <taxon>Streptosporangiales</taxon>
        <taxon>Nocardiopsidaceae</taxon>
        <taxon>Thermobifida</taxon>
    </lineage>
</organism>
<accession>A0A9P2WQW8</accession>
<reference evidence="7 8" key="1">
    <citation type="journal article" date="2013" name="Genome Announc.">
        <title>Draft Genome Sequence of the Lignocellulose Decomposer Thermobifida fusca Strain TM51.</title>
        <authorList>
            <person name="Toth A."/>
            <person name="Barna T."/>
            <person name="Nagy I."/>
            <person name="Horvath B."/>
            <person name="Nagy I."/>
            <person name="Tancsics A."/>
            <person name="Kriszt B."/>
            <person name="Baka E."/>
            <person name="Fekete C."/>
            <person name="Kukolya J."/>
        </authorList>
    </citation>
    <scope>NUCLEOTIDE SEQUENCE [LARGE SCALE GENOMIC DNA]</scope>
    <source>
        <strain evidence="7 8">TM51</strain>
    </source>
</reference>
<keyword evidence="3 6" id="KW-1133">Transmembrane helix</keyword>
<keyword evidence="8" id="KW-1185">Reference proteome</keyword>
<evidence type="ECO:0000256" key="1">
    <source>
        <dbReference type="ARBA" id="ARBA00004141"/>
    </source>
</evidence>
<evidence type="ECO:0000256" key="2">
    <source>
        <dbReference type="ARBA" id="ARBA00022692"/>
    </source>
</evidence>
<dbReference type="Pfam" id="PF09685">
    <property type="entry name" value="MamF_MmsF"/>
    <property type="match status" value="1"/>
</dbReference>
<feature type="compositionally biased region" description="Pro residues" evidence="5">
    <location>
        <begin position="1"/>
        <end position="10"/>
    </location>
</feature>
<comment type="subcellular location">
    <subcellularLocation>
        <location evidence="1">Membrane</location>
        <topology evidence="1">Multi-pass membrane protein</topology>
    </subcellularLocation>
</comment>
<evidence type="ECO:0000313" key="7">
    <source>
        <dbReference type="EMBL" id="EOR71987.1"/>
    </source>
</evidence>
<sequence>MNNPYPPPGPEEYGTGGYSPDPSAMGGQPGYGTPPGYGAPTPPPGYGAPVPHPGYGQYGYGQPGPSNSDEKTFSVLTHVLGLLTGFVGPLILFLIQKDTASPYLRHHLTEALNFQLTLLIAYVVSWFLTFIVIGALTWIAALVCGIIFAILAAVAANRGEWYRYPISIRMVK</sequence>
<proteinExistence type="predicted"/>
<dbReference type="InterPro" id="IPR019109">
    <property type="entry name" value="MamF_MmsF"/>
</dbReference>
<gene>
    <name evidence="7" type="ORF">TM51_04558</name>
</gene>
<feature type="transmembrane region" description="Helical" evidence="6">
    <location>
        <begin position="139"/>
        <end position="156"/>
    </location>
</feature>
<feature type="region of interest" description="Disordered" evidence="5">
    <location>
        <begin position="1"/>
        <end position="48"/>
    </location>
</feature>
<feature type="transmembrane region" description="Helical" evidence="6">
    <location>
        <begin position="75"/>
        <end position="95"/>
    </location>
</feature>
<keyword evidence="4 6" id="KW-0472">Membrane</keyword>
<keyword evidence="2 6" id="KW-0812">Transmembrane</keyword>
<dbReference type="EMBL" id="AOSG01000022">
    <property type="protein sequence ID" value="EOR71987.1"/>
    <property type="molecule type" value="Genomic_DNA"/>
</dbReference>
<comment type="caution">
    <text evidence="7">The sequence shown here is derived from an EMBL/GenBank/DDBJ whole genome shotgun (WGS) entry which is preliminary data.</text>
</comment>
<evidence type="ECO:0000256" key="5">
    <source>
        <dbReference type="SAM" id="MobiDB-lite"/>
    </source>
</evidence>
<protein>
    <recommendedName>
        <fullName evidence="9">DUF4870 domain-containing protein</fullName>
    </recommendedName>
</protein>
<evidence type="ECO:0000256" key="6">
    <source>
        <dbReference type="SAM" id="Phobius"/>
    </source>
</evidence>
<evidence type="ECO:0008006" key="9">
    <source>
        <dbReference type="Google" id="ProtNLM"/>
    </source>
</evidence>
<name>A0A9P2WQW8_THEFU</name>
<evidence type="ECO:0000313" key="8">
    <source>
        <dbReference type="Proteomes" id="UP000014184"/>
    </source>
</evidence>
<dbReference type="RefSeq" id="WP_011291283.1">
    <property type="nucleotide sequence ID" value="NZ_AOSG01000022.1"/>
</dbReference>